<feature type="transmembrane region" description="Helical" evidence="1">
    <location>
        <begin position="333"/>
        <end position="351"/>
    </location>
</feature>
<dbReference type="KEGG" id="fho:H9Q81_09815"/>
<feature type="transmembrane region" description="Helical" evidence="1">
    <location>
        <begin position="371"/>
        <end position="394"/>
    </location>
</feature>
<feature type="transmembrane region" description="Helical" evidence="1">
    <location>
        <begin position="296"/>
        <end position="321"/>
    </location>
</feature>
<organism evidence="2 3">
    <name type="scientific">Fusobacterium hominis</name>
    <dbReference type="NCBI Taxonomy" id="2764326"/>
    <lineage>
        <taxon>Bacteria</taxon>
        <taxon>Fusobacteriati</taxon>
        <taxon>Fusobacteriota</taxon>
        <taxon>Fusobacteriia</taxon>
        <taxon>Fusobacteriales</taxon>
        <taxon>Fusobacteriaceae</taxon>
        <taxon>Fusobacterium</taxon>
    </lineage>
</organism>
<feature type="transmembrane region" description="Helical" evidence="1">
    <location>
        <begin position="89"/>
        <end position="111"/>
    </location>
</feature>
<reference evidence="2 3" key="1">
    <citation type="submission" date="2020-08" db="EMBL/GenBank/DDBJ databases">
        <authorList>
            <person name="Liu C."/>
            <person name="Sun Q."/>
        </authorList>
    </citation>
    <scope>NUCLEOTIDE SEQUENCE [LARGE SCALE GENOMIC DNA]</scope>
    <source>
        <strain evidence="2 3">NSJ-57</strain>
    </source>
</reference>
<keyword evidence="1" id="KW-1133">Transmembrane helix</keyword>
<dbReference type="CDD" id="cd21416">
    <property type="entry name" value="HDC_protein"/>
    <property type="match status" value="1"/>
</dbReference>
<feature type="transmembrane region" description="Helical" evidence="1">
    <location>
        <begin position="273"/>
        <end position="290"/>
    </location>
</feature>
<evidence type="ECO:0000313" key="3">
    <source>
        <dbReference type="Proteomes" id="UP000515913"/>
    </source>
</evidence>
<feature type="transmembrane region" description="Helical" evidence="1">
    <location>
        <begin position="239"/>
        <end position="261"/>
    </location>
</feature>
<keyword evidence="1" id="KW-0812">Transmembrane</keyword>
<sequence>MHPAVAFFVLMAFLAFGEFVSVKTKAIIPSILIFLIFLLVSVWSGILPTNVIDLAGFSDSLTEVIMVVIVVNMGSSISVDFLKKQWRTVVIGVGAIIGIGVVIIPVGSLIYDWDTAVVAAPPIAGGFVAAFEMSKAALAKGLPHYSTIALLLLALQEFPVYFILPTLLKKETLRRLEGFRKGEYKALVKEEEKEKKRLIPPIPSKYMDTSTYLFLLGIIGAFAVVSSTFSGYIFNAIGISFKISPTIFALLYGVIGGEIGLIERKSLQAANTFGFFVVASLVGVMGGLINSSVDEILALIVPLVVLIGLGIIGMALGGIIVGRILKVNWQLSFAIALNCLVGFPVNFLLTMEAINVLAKTDEEKDYLSDTLIPTMLVGGFTTVTLGSVLFAGILSNFL</sequence>
<evidence type="ECO:0008006" key="4">
    <source>
        <dbReference type="Google" id="ProtNLM"/>
    </source>
</evidence>
<dbReference type="AlphaFoldDB" id="A0A7G9GWK7"/>
<dbReference type="Proteomes" id="UP000515913">
    <property type="component" value="Chromosome"/>
</dbReference>
<proteinExistence type="predicted"/>
<keyword evidence="3" id="KW-1185">Reference proteome</keyword>
<evidence type="ECO:0000313" key="2">
    <source>
        <dbReference type="EMBL" id="QNM15189.1"/>
    </source>
</evidence>
<evidence type="ECO:0000256" key="1">
    <source>
        <dbReference type="SAM" id="Phobius"/>
    </source>
</evidence>
<protein>
    <recommendedName>
        <fullName evidence="4">DUF819 family protein</fullName>
    </recommendedName>
</protein>
<feature type="transmembrane region" description="Helical" evidence="1">
    <location>
        <begin position="148"/>
        <end position="168"/>
    </location>
</feature>
<feature type="transmembrane region" description="Helical" evidence="1">
    <location>
        <begin position="6"/>
        <end position="24"/>
    </location>
</feature>
<dbReference type="EMBL" id="CP060637">
    <property type="protein sequence ID" value="QNM15189.1"/>
    <property type="molecule type" value="Genomic_DNA"/>
</dbReference>
<accession>A0A7G9GWK7</accession>
<feature type="transmembrane region" description="Helical" evidence="1">
    <location>
        <begin position="31"/>
        <end position="52"/>
    </location>
</feature>
<dbReference type="RefSeq" id="WP_147383410.1">
    <property type="nucleotide sequence ID" value="NZ_CP060637.1"/>
</dbReference>
<feature type="transmembrane region" description="Helical" evidence="1">
    <location>
        <begin position="64"/>
        <end position="82"/>
    </location>
</feature>
<keyword evidence="1" id="KW-0472">Membrane</keyword>
<feature type="transmembrane region" description="Helical" evidence="1">
    <location>
        <begin position="212"/>
        <end position="233"/>
    </location>
</feature>
<name>A0A7G9GWK7_9FUSO</name>
<gene>
    <name evidence="2" type="ORF">H9Q81_09815</name>
</gene>
<dbReference type="InterPro" id="IPR049576">
    <property type="entry name" value="HDC-like"/>
</dbReference>